<evidence type="ECO:0000256" key="4">
    <source>
        <dbReference type="ARBA" id="ARBA00023136"/>
    </source>
</evidence>
<dbReference type="InterPro" id="IPR020846">
    <property type="entry name" value="MFS_dom"/>
</dbReference>
<evidence type="ECO:0000259" key="7">
    <source>
        <dbReference type="PROSITE" id="PS50850"/>
    </source>
</evidence>
<feature type="transmembrane region" description="Helical" evidence="6">
    <location>
        <begin position="115"/>
        <end position="134"/>
    </location>
</feature>
<feature type="transmembrane region" description="Helical" evidence="6">
    <location>
        <begin position="576"/>
        <end position="600"/>
    </location>
</feature>
<feature type="transmembrane region" description="Helical" evidence="6">
    <location>
        <begin position="503"/>
        <end position="525"/>
    </location>
</feature>
<feature type="transmembrane region" description="Helical" evidence="6">
    <location>
        <begin position="146"/>
        <end position="166"/>
    </location>
</feature>
<dbReference type="InterPro" id="IPR036259">
    <property type="entry name" value="MFS_trans_sf"/>
</dbReference>
<proteinExistence type="predicted"/>
<keyword evidence="3 6" id="KW-1133">Transmembrane helix</keyword>
<keyword evidence="2 6" id="KW-0812">Transmembrane</keyword>
<evidence type="ECO:0000256" key="2">
    <source>
        <dbReference type="ARBA" id="ARBA00022692"/>
    </source>
</evidence>
<feature type="transmembrane region" description="Helical" evidence="6">
    <location>
        <begin position="172"/>
        <end position="190"/>
    </location>
</feature>
<dbReference type="Pfam" id="PF07690">
    <property type="entry name" value="MFS_1"/>
    <property type="match status" value="1"/>
</dbReference>
<evidence type="ECO:0000256" key="3">
    <source>
        <dbReference type="ARBA" id="ARBA00022989"/>
    </source>
</evidence>
<dbReference type="Gene3D" id="1.20.1250.20">
    <property type="entry name" value="MFS general substrate transporter like domains"/>
    <property type="match status" value="2"/>
</dbReference>
<dbReference type="PANTHER" id="PTHR23501:SF39">
    <property type="entry name" value="MULTIDRUG TRANSPORTER, PUTATIVE (AFU_ORTHOLOGUE AFUA_1G05010)-RELATED"/>
    <property type="match status" value="1"/>
</dbReference>
<dbReference type="GO" id="GO:0022857">
    <property type="term" value="F:transmembrane transporter activity"/>
    <property type="evidence" value="ECO:0007669"/>
    <property type="project" value="InterPro"/>
</dbReference>
<comment type="subcellular location">
    <subcellularLocation>
        <location evidence="1">Membrane</location>
        <topology evidence="1">Multi-pass membrane protein</topology>
    </subcellularLocation>
</comment>
<feature type="transmembrane region" description="Helical" evidence="6">
    <location>
        <begin position="78"/>
        <end position="103"/>
    </location>
</feature>
<evidence type="ECO:0000313" key="9">
    <source>
        <dbReference type="Proteomes" id="UP000267821"/>
    </source>
</evidence>
<dbReference type="SUPFAM" id="SSF103473">
    <property type="entry name" value="MFS general substrate transporter"/>
    <property type="match status" value="1"/>
</dbReference>
<feature type="domain" description="Major facilitator superfamily (MFS) profile" evidence="7">
    <location>
        <begin position="78"/>
        <end position="600"/>
    </location>
</feature>
<feature type="compositionally biased region" description="Low complexity" evidence="5">
    <location>
        <begin position="16"/>
        <end position="29"/>
    </location>
</feature>
<name>A0A3N4M382_9PEZI</name>
<evidence type="ECO:0000256" key="5">
    <source>
        <dbReference type="SAM" id="MobiDB-lite"/>
    </source>
</evidence>
<dbReference type="AlphaFoldDB" id="A0A3N4M382"/>
<protein>
    <submittedName>
        <fullName evidence="8">MFS general substrate transporter</fullName>
    </submittedName>
</protein>
<reference evidence="8 9" key="1">
    <citation type="journal article" date="2018" name="Nat. Ecol. Evol.">
        <title>Pezizomycetes genomes reveal the molecular basis of ectomycorrhizal truffle lifestyle.</title>
        <authorList>
            <person name="Murat C."/>
            <person name="Payen T."/>
            <person name="Noel B."/>
            <person name="Kuo A."/>
            <person name="Morin E."/>
            <person name="Chen J."/>
            <person name="Kohler A."/>
            <person name="Krizsan K."/>
            <person name="Balestrini R."/>
            <person name="Da Silva C."/>
            <person name="Montanini B."/>
            <person name="Hainaut M."/>
            <person name="Levati E."/>
            <person name="Barry K.W."/>
            <person name="Belfiori B."/>
            <person name="Cichocki N."/>
            <person name="Clum A."/>
            <person name="Dockter R.B."/>
            <person name="Fauchery L."/>
            <person name="Guy J."/>
            <person name="Iotti M."/>
            <person name="Le Tacon F."/>
            <person name="Lindquist E.A."/>
            <person name="Lipzen A."/>
            <person name="Malagnac F."/>
            <person name="Mello A."/>
            <person name="Molinier V."/>
            <person name="Miyauchi S."/>
            <person name="Poulain J."/>
            <person name="Riccioni C."/>
            <person name="Rubini A."/>
            <person name="Sitrit Y."/>
            <person name="Splivallo R."/>
            <person name="Traeger S."/>
            <person name="Wang M."/>
            <person name="Zifcakova L."/>
            <person name="Wipf D."/>
            <person name="Zambonelli A."/>
            <person name="Paolocci F."/>
            <person name="Nowrousian M."/>
            <person name="Ottonello S."/>
            <person name="Baldrian P."/>
            <person name="Spatafora J.W."/>
            <person name="Henrissat B."/>
            <person name="Nagy L.G."/>
            <person name="Aury J.M."/>
            <person name="Wincker P."/>
            <person name="Grigoriev I.V."/>
            <person name="Bonfante P."/>
            <person name="Martin F.M."/>
        </authorList>
    </citation>
    <scope>NUCLEOTIDE SEQUENCE [LARGE SCALE GENOMIC DNA]</scope>
    <source>
        <strain evidence="8 9">ATCC MYA-4762</strain>
    </source>
</reference>
<dbReference type="OrthoDB" id="6770063at2759"/>
<accession>A0A3N4M382</accession>
<dbReference type="InParanoid" id="A0A3N4M382"/>
<evidence type="ECO:0000313" key="8">
    <source>
        <dbReference type="EMBL" id="RPB29626.1"/>
    </source>
</evidence>
<feature type="region of interest" description="Disordered" evidence="5">
    <location>
        <begin position="1"/>
        <end position="60"/>
    </location>
</feature>
<feature type="transmembrane region" description="Helical" evidence="6">
    <location>
        <begin position="293"/>
        <end position="314"/>
    </location>
</feature>
<dbReference type="EMBL" id="ML121527">
    <property type="protein sequence ID" value="RPB29626.1"/>
    <property type="molecule type" value="Genomic_DNA"/>
</dbReference>
<sequence length="660" mass="71787">MDNISLADLQPTATSKPGLLEPLKPLGPKASRPGSTELSPNPHQPISTTGRSKKSGEAGIPALTKQEKKEVWKYRVKLLGGLALPFFLNSIDVTIISTALPHIAADFGQLSQQSWIVTAFTITNTAFIPAFGQLCDVFGRHGMLQFALLLMWVGSTLCAGAQTFWMLLLGRAITGVSNSGLLVVTTVILGDKVSLKENALQNTLFSLIAGVSFGIGPVIGGYLTSLHWRYCFGLSVPLSLIAHVLTYLCLKPILVKAQTEQELSRTASGATVVHHLQLTFIQKMTVVDWEGMVVFLVACVCIILALSWGGATYAWDSPQIIALLIVGAVFVVLFMVVEKGMEDNGWLKEWAASKSDGVWLKTRRAMIPLKLFDSKDVCILAFVNFAGGVSLYSMFYFIAVYFTIVAAYPPEKAGLQLLLYIPGLGSGVYAAMYMCNIYPAQTFPPIFLGTGLIVPIALGLLTYALEIRAEGFILGMMAMSGFGNGITIMPVPLHAIARKPKQLANIVATLQFFDPLGGTVALAIMSSVLNNKVGGSGIASSNVGPDGKKLAGSIFDNLTPEDLEVIKNVVKEGVRWAFLSILPIAVLAGVLTWGLGNINIDMRKLDERMEEQEAIEASRVNGEETMWEREKLALVSYWELTRENGVWWAIKRILRFFKLF</sequence>
<feature type="transmembrane region" description="Helical" evidence="6">
    <location>
        <begin position="471"/>
        <end position="491"/>
    </location>
</feature>
<dbReference type="STRING" id="1051890.A0A3N4M382"/>
<gene>
    <name evidence="8" type="ORF">L211DRAFT_775566</name>
</gene>
<dbReference type="GO" id="GO:0005886">
    <property type="term" value="C:plasma membrane"/>
    <property type="evidence" value="ECO:0007669"/>
    <property type="project" value="TreeGrafter"/>
</dbReference>
<feature type="transmembrane region" description="Helical" evidence="6">
    <location>
        <begin position="414"/>
        <end position="434"/>
    </location>
</feature>
<feature type="transmembrane region" description="Helical" evidence="6">
    <location>
        <begin position="377"/>
        <end position="408"/>
    </location>
</feature>
<feature type="transmembrane region" description="Helical" evidence="6">
    <location>
        <begin position="202"/>
        <end position="224"/>
    </location>
</feature>
<feature type="transmembrane region" description="Helical" evidence="6">
    <location>
        <begin position="320"/>
        <end position="337"/>
    </location>
</feature>
<keyword evidence="4 6" id="KW-0472">Membrane</keyword>
<feature type="transmembrane region" description="Helical" evidence="6">
    <location>
        <begin position="230"/>
        <end position="250"/>
    </location>
</feature>
<feature type="transmembrane region" description="Helical" evidence="6">
    <location>
        <begin position="446"/>
        <end position="465"/>
    </location>
</feature>
<dbReference type="PANTHER" id="PTHR23501">
    <property type="entry name" value="MAJOR FACILITATOR SUPERFAMILY"/>
    <property type="match status" value="1"/>
</dbReference>
<evidence type="ECO:0000256" key="1">
    <source>
        <dbReference type="ARBA" id="ARBA00004141"/>
    </source>
</evidence>
<dbReference type="InterPro" id="IPR011701">
    <property type="entry name" value="MFS"/>
</dbReference>
<organism evidence="8 9">
    <name type="scientific">Terfezia boudieri ATCC MYA-4762</name>
    <dbReference type="NCBI Taxonomy" id="1051890"/>
    <lineage>
        <taxon>Eukaryota</taxon>
        <taxon>Fungi</taxon>
        <taxon>Dikarya</taxon>
        <taxon>Ascomycota</taxon>
        <taxon>Pezizomycotina</taxon>
        <taxon>Pezizomycetes</taxon>
        <taxon>Pezizales</taxon>
        <taxon>Pezizaceae</taxon>
        <taxon>Terfezia</taxon>
    </lineage>
</organism>
<evidence type="ECO:0000256" key="6">
    <source>
        <dbReference type="SAM" id="Phobius"/>
    </source>
</evidence>
<dbReference type="PROSITE" id="PS50850">
    <property type="entry name" value="MFS"/>
    <property type="match status" value="1"/>
</dbReference>
<feature type="compositionally biased region" description="Polar residues" evidence="5">
    <location>
        <begin position="33"/>
        <end position="50"/>
    </location>
</feature>
<dbReference type="Proteomes" id="UP000267821">
    <property type="component" value="Unassembled WGS sequence"/>
</dbReference>
<keyword evidence="9" id="KW-1185">Reference proteome</keyword>